<name>F0P0U2_WEEVC</name>
<dbReference type="HOGENOM" id="CLU_125018_2_0_10"/>
<evidence type="ECO:0000313" key="3">
    <source>
        <dbReference type="Proteomes" id="UP000008641"/>
    </source>
</evidence>
<dbReference type="Pfam" id="PF09912">
    <property type="entry name" value="DUF2141"/>
    <property type="match status" value="1"/>
</dbReference>
<dbReference type="EMBL" id="CP002455">
    <property type="protein sequence ID" value="ADX67506.1"/>
    <property type="molecule type" value="Genomic_DNA"/>
</dbReference>
<keyword evidence="1" id="KW-0732">Signal</keyword>
<dbReference type="AlphaFoldDB" id="F0P0U2"/>
<evidence type="ECO:0008006" key="4">
    <source>
        <dbReference type="Google" id="ProtNLM"/>
    </source>
</evidence>
<feature type="chain" id="PRO_5003257762" description="DUF2141 domain-containing protein" evidence="1">
    <location>
        <begin position="19"/>
        <end position="142"/>
    </location>
</feature>
<gene>
    <name evidence="2" type="ordered locus">Weevi_0793</name>
</gene>
<dbReference type="eggNOG" id="COG4704">
    <property type="taxonomic scope" value="Bacteria"/>
</dbReference>
<accession>F0P0U2</accession>
<protein>
    <recommendedName>
        <fullName evidence="4">DUF2141 domain-containing protein</fullName>
    </recommendedName>
</protein>
<dbReference type="OrthoDB" id="9788332at2"/>
<reference evidence="2 3" key="1">
    <citation type="journal article" date="2011" name="Stand. Genomic Sci.">
        <title>Complete genome sequence of Weeksella virosa type strain (9751).</title>
        <authorList>
            <person name="Lang E."/>
            <person name="Teshima H."/>
            <person name="Lucas S."/>
            <person name="Lapidus A."/>
            <person name="Hammon N."/>
            <person name="Deshpande S."/>
            <person name="Nolan M."/>
            <person name="Cheng J.F."/>
            <person name="Pitluck S."/>
            <person name="Liolios K."/>
            <person name="Pagani I."/>
            <person name="Mikhailova N."/>
            <person name="Ivanova N."/>
            <person name="Mavromatis K."/>
            <person name="Pati A."/>
            <person name="Tapia R."/>
            <person name="Han C."/>
            <person name="Goodwin L."/>
            <person name="Chen A."/>
            <person name="Palaniappan K."/>
            <person name="Land M."/>
            <person name="Hauser L."/>
            <person name="Chang Y.J."/>
            <person name="Jeffries C.D."/>
            <person name="Brambilla E.M."/>
            <person name="Kopitz M."/>
            <person name="Rohde M."/>
            <person name="Goker M."/>
            <person name="Tindall B.J."/>
            <person name="Detter J.C."/>
            <person name="Woyke T."/>
            <person name="Bristow J."/>
            <person name="Eisen J.A."/>
            <person name="Markowitz V."/>
            <person name="Hugenholtz P."/>
            <person name="Klenk H.P."/>
            <person name="Kyrpides N.C."/>
        </authorList>
    </citation>
    <scope>NUCLEOTIDE SEQUENCE [LARGE SCALE GENOMIC DNA]</scope>
    <source>
        <strain evidence="3">ATCC 43766 / DSM 16922 / JCM 21250 / NBRC 16016 / NCTC 11634 / CL345/78</strain>
    </source>
</reference>
<evidence type="ECO:0000256" key="1">
    <source>
        <dbReference type="SAM" id="SignalP"/>
    </source>
</evidence>
<reference evidence="3" key="2">
    <citation type="journal article" date="2011" name="Stand. Genomic Sci.">
        <title>Complete genome sequence of Weeksella virosa type strain (9751T).</title>
        <authorList>
            <person name="Lang E."/>
            <person name="Teshima H."/>
            <person name="Lucas S."/>
            <person name="Lapidus A."/>
            <person name="Hammon N."/>
            <person name="Deshpande S."/>
            <person name="Nolan M."/>
            <person name="Cheng J."/>
            <person name="Pitluck S."/>
            <person name="Liolios K."/>
            <person name="Pagani I."/>
            <person name="Mikhailova N."/>
            <person name="Ivanova N."/>
            <person name="Mavromatis K."/>
            <person name="Pati A."/>
            <person name="Tapia R."/>
            <person name="Han C."/>
            <person name="Goodwin L."/>
            <person name="Chen A."/>
            <person name="Palaniappan K."/>
            <person name="Land M."/>
            <person name="Hauser L."/>
            <person name="Chang Y."/>
            <person name="Jeffries C."/>
            <person name="Brambilla E."/>
            <person name="Kopitz M."/>
            <person name="Rohde M."/>
            <person name="Goker M."/>
            <person name="Tindall B."/>
            <person name="Detter J."/>
            <person name="Woyke T."/>
            <person name="Bristow J."/>
            <person name="Eisen J."/>
            <person name="Markowitz V."/>
            <person name="Hugenholtz P."/>
            <person name="Klenk H."/>
            <person name="Kyrpides N."/>
        </authorList>
    </citation>
    <scope>NUCLEOTIDE SEQUENCE [LARGE SCALE GENOMIC DNA]</scope>
    <source>
        <strain evidence="3">ATCC 43766 / DSM 16922 / JCM 21250 / NBRC 16016 / NCTC 11634 / CL345/78</strain>
    </source>
</reference>
<dbReference type="RefSeq" id="WP_013597897.1">
    <property type="nucleotide sequence ID" value="NC_015144.1"/>
</dbReference>
<dbReference type="Proteomes" id="UP000008641">
    <property type="component" value="Chromosome"/>
</dbReference>
<dbReference type="InterPro" id="IPR018673">
    <property type="entry name" value="DUF2141"/>
</dbReference>
<proteinExistence type="predicted"/>
<sequence length="142" mass="16926">MKKIISFFTFLFCSLVFAQTQPKEFTLNIENLKGVDGFLKIDIYRNVENYTRGINAYKSFYIRVEDKEKYQLSIKDFPNNYYAIKVFLDTNHNKVLDKTWIGIRKEPYAFSGNTKPYFREPTFEEAKILIDDSNREITMKLK</sequence>
<evidence type="ECO:0000313" key="2">
    <source>
        <dbReference type="EMBL" id="ADX67506.1"/>
    </source>
</evidence>
<keyword evidence="3" id="KW-1185">Reference proteome</keyword>
<dbReference type="STRING" id="865938.Weevi_0793"/>
<organism evidence="2 3">
    <name type="scientific">Weeksella virosa (strain ATCC 43766 / DSM 16922 / JCM 21250 / CCUG 30538 / CDC 9751 / IAM 14551 / NBRC 16016 / NCTC 11634 / CL345/78)</name>
    <dbReference type="NCBI Taxonomy" id="865938"/>
    <lineage>
        <taxon>Bacteria</taxon>
        <taxon>Pseudomonadati</taxon>
        <taxon>Bacteroidota</taxon>
        <taxon>Flavobacteriia</taxon>
        <taxon>Flavobacteriales</taxon>
        <taxon>Weeksellaceae</taxon>
        <taxon>Weeksella</taxon>
    </lineage>
</organism>
<dbReference type="KEGG" id="wvi:Weevi_0793"/>
<feature type="signal peptide" evidence="1">
    <location>
        <begin position="1"/>
        <end position="18"/>
    </location>
</feature>